<organism evidence="11 12">
    <name type="scientific">Marseilla massiliensis</name>
    <dbReference type="NCBI Taxonomy" id="1841864"/>
    <lineage>
        <taxon>Bacteria</taxon>
        <taxon>Pseudomonadati</taxon>
        <taxon>Bacteroidota</taxon>
        <taxon>Bacteroidia</taxon>
        <taxon>Bacteroidales</taxon>
        <taxon>Prevotellaceae</taxon>
        <taxon>Marseilla</taxon>
    </lineage>
</organism>
<dbReference type="GO" id="GO:0031176">
    <property type="term" value="F:endo-1,4-beta-xylanase activity"/>
    <property type="evidence" value="ECO:0007669"/>
    <property type="project" value="UniProtKB-EC"/>
</dbReference>
<evidence type="ECO:0000256" key="2">
    <source>
        <dbReference type="ARBA" id="ARBA00007495"/>
    </source>
</evidence>
<comment type="similarity">
    <text evidence="2">Belongs to the glycosyl hydrolase 10 (cellulase F) family.</text>
</comment>
<dbReference type="InterPro" id="IPR044846">
    <property type="entry name" value="GH10"/>
</dbReference>
<keyword evidence="5" id="KW-0732">Signal</keyword>
<dbReference type="SUPFAM" id="SSF51445">
    <property type="entry name" value="(Trans)glycosidases"/>
    <property type="match status" value="1"/>
</dbReference>
<evidence type="ECO:0000256" key="3">
    <source>
        <dbReference type="ARBA" id="ARBA00012590"/>
    </source>
</evidence>
<dbReference type="GO" id="GO:0045493">
    <property type="term" value="P:xylan catabolic process"/>
    <property type="evidence" value="ECO:0007669"/>
    <property type="project" value="UniProtKB-KW"/>
</dbReference>
<dbReference type="PANTHER" id="PTHR31490:SF88">
    <property type="entry name" value="BETA-XYLANASE"/>
    <property type="match status" value="1"/>
</dbReference>
<evidence type="ECO:0000256" key="5">
    <source>
        <dbReference type="ARBA" id="ARBA00022729"/>
    </source>
</evidence>
<evidence type="ECO:0000313" key="11">
    <source>
        <dbReference type="EMBL" id="MBM6661554.1"/>
    </source>
</evidence>
<protein>
    <recommendedName>
        <fullName evidence="3">endo-1,4-beta-xylanase</fullName>
        <ecNumber evidence="3">3.2.1.8</ecNumber>
    </recommendedName>
</protein>
<comment type="catalytic activity">
    <reaction evidence="1">
        <text>Endohydrolysis of (1-&gt;4)-beta-D-xylosidic linkages in xylans.</text>
        <dbReference type="EC" id="3.2.1.8"/>
    </reaction>
</comment>
<dbReference type="Proteomes" id="UP000764045">
    <property type="component" value="Unassembled WGS sequence"/>
</dbReference>
<keyword evidence="6" id="KW-0378">Hydrolase</keyword>
<dbReference type="RefSeq" id="WP_205109156.1">
    <property type="nucleotide sequence ID" value="NZ_JACJJL010000010.1"/>
</dbReference>
<dbReference type="SMART" id="SM00633">
    <property type="entry name" value="Glyco_10"/>
    <property type="match status" value="1"/>
</dbReference>
<evidence type="ECO:0000256" key="7">
    <source>
        <dbReference type="ARBA" id="ARBA00023277"/>
    </source>
</evidence>
<dbReference type="EC" id="3.2.1.8" evidence="3"/>
<dbReference type="InterPro" id="IPR017853">
    <property type="entry name" value="GH"/>
</dbReference>
<evidence type="ECO:0000256" key="1">
    <source>
        <dbReference type="ARBA" id="ARBA00000681"/>
    </source>
</evidence>
<evidence type="ECO:0000256" key="4">
    <source>
        <dbReference type="ARBA" id="ARBA00022651"/>
    </source>
</evidence>
<name>A0A939B4N3_9BACT</name>
<keyword evidence="4" id="KW-0858">Xylan degradation</keyword>
<reference evidence="11 12" key="1">
    <citation type="journal article" date="2021" name="Sci. Rep.">
        <title>The distribution of antibiotic resistance genes in chicken gut microbiota commensals.</title>
        <authorList>
            <person name="Juricova H."/>
            <person name="Matiasovicova J."/>
            <person name="Kubasova T."/>
            <person name="Cejkova D."/>
            <person name="Rychlik I."/>
        </authorList>
    </citation>
    <scope>NUCLEOTIDE SEQUENCE [LARGE SCALE GENOMIC DNA]</scope>
    <source>
        <strain evidence="11 12">An819</strain>
    </source>
</reference>
<keyword evidence="7" id="KW-0119">Carbohydrate metabolism</keyword>
<keyword evidence="8" id="KW-0326">Glycosidase</keyword>
<proteinExistence type="inferred from homology"/>
<keyword evidence="12" id="KW-1185">Reference proteome</keyword>
<feature type="domain" description="GH10" evidence="10">
    <location>
        <begin position="300"/>
        <end position="573"/>
    </location>
</feature>
<evidence type="ECO:0000259" key="10">
    <source>
        <dbReference type="SMART" id="SM00633"/>
    </source>
</evidence>
<dbReference type="Gene3D" id="3.20.20.80">
    <property type="entry name" value="Glycosidases"/>
    <property type="match status" value="1"/>
</dbReference>
<dbReference type="InterPro" id="IPR001000">
    <property type="entry name" value="GH10_dom"/>
</dbReference>
<dbReference type="PANTHER" id="PTHR31490">
    <property type="entry name" value="GLYCOSYL HYDROLASE"/>
    <property type="match status" value="1"/>
</dbReference>
<gene>
    <name evidence="11" type="ORF">H6B30_07270</name>
</gene>
<sequence>MNSLGKLAILALAIDLTSCADDGPFYSGMAFNRPDEAAMADYLNSYGVLKSYVDRSRHPALKLGIGLPANDLTEGTGLNSLVITNADEAVTTSGLGHKDIIGNDGTVGAYAVTDLVAAAKDAGTGIFGHALCGHDINNTAYLYSAIAPIPGTEHPGTAMFFDFEAQPLGSAFRLSGNSGTATVVDDPVGKNGHVLHIKDATYDSYPVFDISLPEGVTLGDCKTLVLDMKAPGSGGLYGQGMRMRVGAGGDYTPYNSPYGFGCQGDAWGKELIRLDFAALNLSAEQKKFSSFELAVGSKTGKADYYIDNIYIDWSVGEPPYYYTAEEKRNTLTKALDAYLAGVMKTAGGYIRSWDVLDEPMSDDGRYMLRSANNDNKADKDTLTNFYWADYLGGNYARMVVASARKYYKDNGGEGELTLFVSESNLEKNGTEKLNRLVRMIAKWEADGVTKVDGIGAKLHLACSLSAEKQKQNEADISALLSKLKDTGRMIRIAELDIRLEDEHGQQIEAGAITFEQRLKVADYYNYVVRKYLETIPGPQQYGIALSNVTDNARGLWNGLHMRNASYMGVADALAGKGVTDNSIQ</sequence>
<accession>A0A939B4N3</accession>
<evidence type="ECO:0000256" key="9">
    <source>
        <dbReference type="ARBA" id="ARBA00023326"/>
    </source>
</evidence>
<evidence type="ECO:0000256" key="8">
    <source>
        <dbReference type="ARBA" id="ARBA00023295"/>
    </source>
</evidence>
<keyword evidence="9" id="KW-0624">Polysaccharide degradation</keyword>
<dbReference type="EMBL" id="JACJJL010000010">
    <property type="protein sequence ID" value="MBM6661554.1"/>
    <property type="molecule type" value="Genomic_DNA"/>
</dbReference>
<dbReference type="AlphaFoldDB" id="A0A939B4N3"/>
<comment type="caution">
    <text evidence="11">The sequence shown here is derived from an EMBL/GenBank/DDBJ whole genome shotgun (WGS) entry which is preliminary data.</text>
</comment>
<evidence type="ECO:0000256" key="6">
    <source>
        <dbReference type="ARBA" id="ARBA00022801"/>
    </source>
</evidence>
<dbReference type="Pfam" id="PF00331">
    <property type="entry name" value="Glyco_hydro_10"/>
    <property type="match status" value="1"/>
</dbReference>
<evidence type="ECO:0000313" key="12">
    <source>
        <dbReference type="Proteomes" id="UP000764045"/>
    </source>
</evidence>